<name>A0AAV4ELK7_9GAST</name>
<evidence type="ECO:0000256" key="1">
    <source>
        <dbReference type="SAM" id="MobiDB-lite"/>
    </source>
</evidence>
<keyword evidence="2" id="KW-1133">Transmembrane helix</keyword>
<feature type="transmembrane region" description="Helical" evidence="2">
    <location>
        <begin position="141"/>
        <end position="166"/>
    </location>
</feature>
<dbReference type="Proteomes" id="UP000762676">
    <property type="component" value="Unassembled WGS sequence"/>
</dbReference>
<gene>
    <name evidence="3" type="ORF">ElyMa_000115800</name>
</gene>
<keyword evidence="2" id="KW-0472">Membrane</keyword>
<evidence type="ECO:0000256" key="2">
    <source>
        <dbReference type="SAM" id="Phobius"/>
    </source>
</evidence>
<dbReference type="EMBL" id="BMAT01000218">
    <property type="protein sequence ID" value="GFR61888.1"/>
    <property type="molecule type" value="Genomic_DNA"/>
</dbReference>
<comment type="caution">
    <text evidence="3">The sequence shown here is derived from an EMBL/GenBank/DDBJ whole genome shotgun (WGS) entry which is preliminary data.</text>
</comment>
<sequence>MSTTFVCAGQFSAESMLCSRQDTDALLLLQLENSTLFSVVTSGAACDVDCVNIAWENQDNVDFHSENSDGGGDIPRQGTCAENISGYKTASSETPQTSPVFELLSSTEQAGDTTASVPTKLVHPEKDPSDAGTSSKQMPKVAIAAGVAGALVFLITIVAAAAFVVFRRRKRRTRENSRLSSISPHPGATEDNGEISVSDKHKIIEDNVSEKSSGGTIELENAVYWNESSRDGQGSHYVNFRDLHAILGSQSDKNAEELASDSVYGNSSEFSAKLKAADDKTTPAGSRESNRDYGRPESVYCNWGDLVTSANAWDCEYVAVDELPQLRKNPDKLDATSENRRLPSMSHAKTAQGAEETKSSVTVSQVKFVEDIVPLQGVHREVNRSGEVRSSLPESSKKKGVQRKTQSAYTHLSIGQDGAPYILGDSLNGLYNTASGEFETFLEQKRKSEADRRQGNASGSENRQSSSPNNEDVHAAAKDQATLPNLPEDDSSSEPEPALYFDLEDTDSLVEEDYYNNDVVCEVHHN</sequence>
<feature type="compositionally biased region" description="Basic and acidic residues" evidence="1">
    <location>
        <begin position="445"/>
        <end position="454"/>
    </location>
</feature>
<dbReference type="AlphaFoldDB" id="A0AAV4ELK7"/>
<feature type="region of interest" description="Disordered" evidence="1">
    <location>
        <begin position="112"/>
        <end position="136"/>
    </location>
</feature>
<evidence type="ECO:0000313" key="4">
    <source>
        <dbReference type="Proteomes" id="UP000762676"/>
    </source>
</evidence>
<feature type="region of interest" description="Disordered" evidence="1">
    <location>
        <begin position="273"/>
        <end position="294"/>
    </location>
</feature>
<feature type="compositionally biased region" description="Polar residues" evidence="1">
    <location>
        <begin position="455"/>
        <end position="470"/>
    </location>
</feature>
<accession>A0AAV4ELK7</accession>
<organism evidence="3 4">
    <name type="scientific">Elysia marginata</name>
    <dbReference type="NCBI Taxonomy" id="1093978"/>
    <lineage>
        <taxon>Eukaryota</taxon>
        <taxon>Metazoa</taxon>
        <taxon>Spiralia</taxon>
        <taxon>Lophotrochozoa</taxon>
        <taxon>Mollusca</taxon>
        <taxon>Gastropoda</taxon>
        <taxon>Heterobranchia</taxon>
        <taxon>Euthyneura</taxon>
        <taxon>Panpulmonata</taxon>
        <taxon>Sacoglossa</taxon>
        <taxon>Placobranchoidea</taxon>
        <taxon>Plakobranchidae</taxon>
        <taxon>Elysia</taxon>
    </lineage>
</organism>
<protein>
    <submittedName>
        <fullName evidence="3">Uncharacterized protein</fullName>
    </submittedName>
</protein>
<feature type="region of interest" description="Disordered" evidence="1">
    <location>
        <begin position="174"/>
        <end position="200"/>
    </location>
</feature>
<keyword evidence="4" id="KW-1185">Reference proteome</keyword>
<feature type="region of interest" description="Disordered" evidence="1">
    <location>
        <begin position="445"/>
        <end position="498"/>
    </location>
</feature>
<feature type="compositionally biased region" description="Basic and acidic residues" evidence="1">
    <location>
        <begin position="329"/>
        <end position="341"/>
    </location>
</feature>
<evidence type="ECO:0000313" key="3">
    <source>
        <dbReference type="EMBL" id="GFR61888.1"/>
    </source>
</evidence>
<keyword evidence="2" id="KW-0812">Transmembrane</keyword>
<feature type="region of interest" description="Disordered" evidence="1">
    <location>
        <begin position="329"/>
        <end position="360"/>
    </location>
</feature>
<proteinExistence type="predicted"/>
<reference evidence="3 4" key="1">
    <citation type="journal article" date="2021" name="Elife">
        <title>Chloroplast acquisition without the gene transfer in kleptoplastic sea slugs, Plakobranchus ocellatus.</title>
        <authorList>
            <person name="Maeda T."/>
            <person name="Takahashi S."/>
            <person name="Yoshida T."/>
            <person name="Shimamura S."/>
            <person name="Takaki Y."/>
            <person name="Nagai Y."/>
            <person name="Toyoda A."/>
            <person name="Suzuki Y."/>
            <person name="Arimoto A."/>
            <person name="Ishii H."/>
            <person name="Satoh N."/>
            <person name="Nishiyama T."/>
            <person name="Hasebe M."/>
            <person name="Maruyama T."/>
            <person name="Minagawa J."/>
            <person name="Obokata J."/>
            <person name="Shigenobu S."/>
        </authorList>
    </citation>
    <scope>NUCLEOTIDE SEQUENCE [LARGE SCALE GENOMIC DNA]</scope>
</reference>
<feature type="region of interest" description="Disordered" evidence="1">
    <location>
        <begin position="380"/>
        <end position="407"/>
    </location>
</feature>